<dbReference type="Gene3D" id="1.20.58.200">
    <property type="entry name" value="Translin, domain 2"/>
    <property type="match status" value="1"/>
</dbReference>
<evidence type="ECO:0000313" key="8">
    <source>
        <dbReference type="Proteomes" id="UP001373714"/>
    </source>
</evidence>
<feature type="region of interest" description="Disordered" evidence="6">
    <location>
        <begin position="175"/>
        <end position="194"/>
    </location>
</feature>
<protein>
    <recommendedName>
        <fullName evidence="9">Translin</fullName>
    </recommendedName>
</protein>
<dbReference type="GO" id="GO:0043565">
    <property type="term" value="F:sequence-specific DNA binding"/>
    <property type="evidence" value="ECO:0007669"/>
    <property type="project" value="InterPro"/>
</dbReference>
<evidence type="ECO:0000256" key="5">
    <source>
        <dbReference type="ARBA" id="ARBA00023242"/>
    </source>
</evidence>
<evidence type="ECO:0000256" key="6">
    <source>
        <dbReference type="SAM" id="MobiDB-lite"/>
    </source>
</evidence>
<dbReference type="GO" id="GO:0005634">
    <property type="term" value="C:nucleus"/>
    <property type="evidence" value="ECO:0007669"/>
    <property type="project" value="UniProtKB-SubCell"/>
</dbReference>
<evidence type="ECO:0000256" key="4">
    <source>
        <dbReference type="ARBA" id="ARBA00022490"/>
    </source>
</evidence>
<dbReference type="PANTHER" id="PTHR10741">
    <property type="entry name" value="TRANSLIN AND TRANSLIN ASSOCIATED PROTEIN X"/>
    <property type="match status" value="1"/>
</dbReference>
<name>A0AAV9UX74_9PEZI</name>
<comment type="subcellular location">
    <subcellularLocation>
        <location evidence="2">Cytoplasm</location>
    </subcellularLocation>
    <subcellularLocation>
        <location evidence="1">Nucleus</location>
    </subcellularLocation>
</comment>
<dbReference type="GO" id="GO:0005737">
    <property type="term" value="C:cytoplasm"/>
    <property type="evidence" value="ECO:0007669"/>
    <property type="project" value="UniProtKB-SubCell"/>
</dbReference>
<dbReference type="CDD" id="cd14820">
    <property type="entry name" value="TRAX"/>
    <property type="match status" value="1"/>
</dbReference>
<comment type="caution">
    <text evidence="7">The sequence shown here is derived from an EMBL/GenBank/DDBJ whole genome shotgun (WGS) entry which is preliminary data.</text>
</comment>
<organism evidence="7 8">
    <name type="scientific">Orbilia blumenaviensis</name>
    <dbReference type="NCBI Taxonomy" id="1796055"/>
    <lineage>
        <taxon>Eukaryota</taxon>
        <taxon>Fungi</taxon>
        <taxon>Dikarya</taxon>
        <taxon>Ascomycota</taxon>
        <taxon>Pezizomycotina</taxon>
        <taxon>Orbiliomycetes</taxon>
        <taxon>Orbiliales</taxon>
        <taxon>Orbiliaceae</taxon>
        <taxon>Orbilia</taxon>
    </lineage>
</organism>
<evidence type="ECO:0008006" key="9">
    <source>
        <dbReference type="Google" id="ProtNLM"/>
    </source>
</evidence>
<evidence type="ECO:0000256" key="2">
    <source>
        <dbReference type="ARBA" id="ARBA00004496"/>
    </source>
</evidence>
<dbReference type="Proteomes" id="UP001373714">
    <property type="component" value="Unassembled WGS sequence"/>
</dbReference>
<evidence type="ECO:0000313" key="7">
    <source>
        <dbReference type="EMBL" id="KAK6349368.1"/>
    </source>
</evidence>
<evidence type="ECO:0000256" key="1">
    <source>
        <dbReference type="ARBA" id="ARBA00004123"/>
    </source>
</evidence>
<dbReference type="EMBL" id="JAVHNS010000007">
    <property type="protein sequence ID" value="KAK6349368.1"/>
    <property type="molecule type" value="Genomic_DNA"/>
</dbReference>
<keyword evidence="4" id="KW-0963">Cytoplasm</keyword>
<dbReference type="InterPro" id="IPR002848">
    <property type="entry name" value="Translin_fam"/>
</dbReference>
<accession>A0AAV9UX74</accession>
<proteinExistence type="inferred from homology"/>
<keyword evidence="8" id="KW-1185">Reference proteome</keyword>
<feature type="region of interest" description="Disordered" evidence="6">
    <location>
        <begin position="1"/>
        <end position="39"/>
    </location>
</feature>
<evidence type="ECO:0000256" key="3">
    <source>
        <dbReference type="ARBA" id="ARBA00005902"/>
    </source>
</evidence>
<dbReference type="Gene3D" id="1.20.58.190">
    <property type="entry name" value="Translin, domain 1"/>
    <property type="match status" value="1"/>
</dbReference>
<dbReference type="AlphaFoldDB" id="A0AAV9UX74"/>
<dbReference type="Pfam" id="PF01997">
    <property type="entry name" value="Translin"/>
    <property type="match status" value="1"/>
</dbReference>
<dbReference type="SUPFAM" id="SSF74784">
    <property type="entry name" value="Translin"/>
    <property type="match status" value="1"/>
</dbReference>
<keyword evidence="5" id="KW-0539">Nucleus</keyword>
<sequence>MPPTGSKRPFSGSGGAGHRSGPKPRSHEPQQQPVPTGPYISMFTEFRNELDEHQDRRERIIKASRDITAASKKIIFSLQRLRPKTLPITTPLPYHIGNEIAQYESKIQDLLASVLPDLQGLDGARWQRQISPGLQEYIEAIGFRHYLLKRKVIEWKEADWYVSGLNGDEILGRKESGQEKEDVEMADAASSSNTPADTVLIQTTVAVVGGDDEGRKKDEESKKEFTGIQLSREDYVLGLFDMTGEMMRFAITSVATTPLSQFLGVGADSAGEQGKSTPQCLLQDLRTLRSSFEGLDMGFSPFGRDAEKKLRVMQESVQKVEYAFYGMVVRGSERPEGWVADVDAVGGGDAGPE</sequence>
<dbReference type="InterPro" id="IPR016068">
    <property type="entry name" value="Translin_N"/>
</dbReference>
<comment type="similarity">
    <text evidence="3">Belongs to the translin family.</text>
</comment>
<dbReference type="InterPro" id="IPR036081">
    <property type="entry name" value="Translin_sf"/>
</dbReference>
<gene>
    <name evidence="7" type="ORF">TWF730_010115</name>
</gene>
<dbReference type="InterPro" id="IPR016069">
    <property type="entry name" value="Translin_C"/>
</dbReference>
<reference evidence="7 8" key="1">
    <citation type="submission" date="2019-10" db="EMBL/GenBank/DDBJ databases">
        <authorList>
            <person name="Palmer J.M."/>
        </authorList>
    </citation>
    <scope>NUCLEOTIDE SEQUENCE [LARGE SCALE GENOMIC DNA]</scope>
    <source>
        <strain evidence="7 8">TWF730</strain>
    </source>
</reference>